<dbReference type="AlphaFoldDB" id="A0A2H9TKS6"/>
<evidence type="ECO:0000256" key="1">
    <source>
        <dbReference type="SAM" id="SignalP"/>
    </source>
</evidence>
<evidence type="ECO:0000313" key="2">
    <source>
        <dbReference type="EMBL" id="PJF18355.1"/>
    </source>
</evidence>
<accession>A0A2H9TKS6</accession>
<proteinExistence type="predicted"/>
<feature type="chain" id="PRO_5014181975" evidence="1">
    <location>
        <begin position="25"/>
        <end position="760"/>
    </location>
</feature>
<feature type="signal peptide" evidence="1">
    <location>
        <begin position="1"/>
        <end position="24"/>
    </location>
</feature>
<reference evidence="2 3" key="1">
    <citation type="submission" date="2016-10" db="EMBL/GenBank/DDBJ databases">
        <title>The genome of Paramicrosporidium saccamoebae is the missing link in understanding Cryptomycota and Microsporidia evolution.</title>
        <authorList>
            <person name="Quandt C.A."/>
            <person name="Beaudet D."/>
            <person name="Corsaro D."/>
            <person name="Michel R."/>
            <person name="Corradi N."/>
            <person name="James T."/>
        </authorList>
    </citation>
    <scope>NUCLEOTIDE SEQUENCE [LARGE SCALE GENOMIC DNA]</scope>
    <source>
        <strain evidence="2 3">KSL3</strain>
    </source>
</reference>
<sequence>MMYDSIIWKRTALLLAAMLAAVTASTSPSHVPVFRADPNTFEISTEMVPGATCDNPGNAFKSKAGVCIDTPLFKDIKKNSTDIIRLMDNTADLGFLLAYLSRFSGPYVESIHHLDMNAVSTFLKGLSEDALQSLPESVKSGFPREIDYPYARLIPLMNRNQTTKLNNSLVADAIKNATTDGIFRRLVNSLHKEVVAENLGLIKEQLLNNRSGVRLWKLGEDVMALLLAEDDFCSAIDPEDMLVLGERKERAKKVSPECFALVDWTDCECDSRIRSFDVKVFSKMENGLSKSCLNLFTEPMVKEYASSMAKEGQYHCPNLDIQYLTMAAAKGLSDACFASPYIEGSQTRIRFGPKWLVVGDTALAALGDDNRAFEKIHKDDWKYITLAQKTEYLKGLEDACGDLPQEFFMYNRGVKLSNKCFDELDPEVKGTAFLSAVLDDDVLASVSSISDWKGLDSDQKTVEGLKILELAEEVKNIEKIISLMSSKEANSDVCSEVTDLKDHPVLQKYCSQKCIDNLPDKLTFSTLAELNPRISLMVSLDQFMEAESSEWSSIKPDHFHALMAGGNLCKRLNEDHLSQLTDDTIEVMDAQCVSELDVLDKLPSNFYKAVKPRALRKLDAEMAGKLTLDSLSDDQFAELGADTGDKHPATQWTKDTISSFSDTRIAKVDESTWSLMPPAAYDGISASRIADIPADKMGKMSDAQVRGIPNEAVQKLSEAQAAKIGESYQGTDKSPVAYLAGVITDAKVKAVLDSRMQPPA</sequence>
<protein>
    <submittedName>
        <fullName evidence="2">Uncharacterized protein</fullName>
    </submittedName>
</protein>
<evidence type="ECO:0000313" key="3">
    <source>
        <dbReference type="Proteomes" id="UP000240830"/>
    </source>
</evidence>
<gene>
    <name evidence="2" type="ORF">PSACC_01835</name>
</gene>
<keyword evidence="3" id="KW-1185">Reference proteome</keyword>
<name>A0A2H9TKS6_9FUNG</name>
<dbReference type="Proteomes" id="UP000240830">
    <property type="component" value="Unassembled WGS sequence"/>
</dbReference>
<comment type="caution">
    <text evidence="2">The sequence shown here is derived from an EMBL/GenBank/DDBJ whole genome shotgun (WGS) entry which is preliminary data.</text>
</comment>
<dbReference type="EMBL" id="MTSL01000128">
    <property type="protein sequence ID" value="PJF18355.1"/>
    <property type="molecule type" value="Genomic_DNA"/>
</dbReference>
<organism evidence="2 3">
    <name type="scientific">Paramicrosporidium saccamoebae</name>
    <dbReference type="NCBI Taxonomy" id="1246581"/>
    <lineage>
        <taxon>Eukaryota</taxon>
        <taxon>Fungi</taxon>
        <taxon>Fungi incertae sedis</taxon>
        <taxon>Cryptomycota</taxon>
        <taxon>Cryptomycota incertae sedis</taxon>
        <taxon>Paramicrosporidium</taxon>
    </lineage>
</organism>
<keyword evidence="1" id="KW-0732">Signal</keyword>